<dbReference type="EMBL" id="HBUF01419645">
    <property type="protein sequence ID" value="CAG6740547.1"/>
    <property type="molecule type" value="Transcribed_RNA"/>
</dbReference>
<keyword evidence="1" id="KW-0472">Membrane</keyword>
<dbReference type="EMBL" id="HBUF01419646">
    <property type="protein sequence ID" value="CAG6740548.1"/>
    <property type="molecule type" value="Transcribed_RNA"/>
</dbReference>
<accession>A0A8D9E4K9</accession>
<protein>
    <submittedName>
        <fullName evidence="2">Uncharacterized protein</fullName>
    </submittedName>
</protein>
<keyword evidence="1" id="KW-1133">Transmembrane helix</keyword>
<feature type="transmembrane region" description="Helical" evidence="1">
    <location>
        <begin position="29"/>
        <end position="47"/>
    </location>
</feature>
<evidence type="ECO:0000313" key="2">
    <source>
        <dbReference type="EMBL" id="CAG6740548.1"/>
    </source>
</evidence>
<reference evidence="2" key="1">
    <citation type="submission" date="2021-05" db="EMBL/GenBank/DDBJ databases">
        <authorList>
            <person name="Alioto T."/>
            <person name="Alioto T."/>
            <person name="Gomez Garrido J."/>
        </authorList>
    </citation>
    <scope>NUCLEOTIDE SEQUENCE</scope>
</reference>
<organism evidence="2">
    <name type="scientific">Cacopsylla melanoneura</name>
    <dbReference type="NCBI Taxonomy" id="428564"/>
    <lineage>
        <taxon>Eukaryota</taxon>
        <taxon>Metazoa</taxon>
        <taxon>Ecdysozoa</taxon>
        <taxon>Arthropoda</taxon>
        <taxon>Hexapoda</taxon>
        <taxon>Insecta</taxon>
        <taxon>Pterygota</taxon>
        <taxon>Neoptera</taxon>
        <taxon>Paraneoptera</taxon>
        <taxon>Hemiptera</taxon>
        <taxon>Sternorrhyncha</taxon>
        <taxon>Psylloidea</taxon>
        <taxon>Psyllidae</taxon>
        <taxon>Psyllinae</taxon>
        <taxon>Cacopsylla</taxon>
    </lineage>
</organism>
<name>A0A8D9E4K9_9HEMI</name>
<dbReference type="EMBL" id="HBUF01419647">
    <property type="protein sequence ID" value="CAG6740549.1"/>
    <property type="molecule type" value="Transcribed_RNA"/>
</dbReference>
<sequence>MKPVVISTCFCFISLVALCSQIILTSEYKVAYALCLILLVLHLYKLVQFSDDLETANNKVQSMLYFDSKWYAKSREVQRLTAHMILRCQKSEHYSFYAGFVTFDRPLLLSLVNKTYSFINFLIFVNRH</sequence>
<dbReference type="AlphaFoldDB" id="A0A8D9E4K9"/>
<proteinExistence type="predicted"/>
<evidence type="ECO:0000256" key="1">
    <source>
        <dbReference type="SAM" id="Phobius"/>
    </source>
</evidence>
<keyword evidence="1" id="KW-0812">Transmembrane</keyword>